<dbReference type="GO" id="GO:0008483">
    <property type="term" value="F:transaminase activity"/>
    <property type="evidence" value="ECO:0007669"/>
    <property type="project" value="UniProtKB-KW"/>
</dbReference>
<dbReference type="SUPFAM" id="SSF53383">
    <property type="entry name" value="PLP-dependent transferases"/>
    <property type="match status" value="1"/>
</dbReference>
<comment type="subunit">
    <text evidence="4">Homodimer.</text>
</comment>
<evidence type="ECO:0000256" key="5">
    <source>
        <dbReference type="ARBA" id="ARBA00022490"/>
    </source>
</evidence>
<evidence type="ECO:0000256" key="3">
    <source>
        <dbReference type="ARBA" id="ARBA00009236"/>
    </source>
</evidence>
<evidence type="ECO:0000256" key="2">
    <source>
        <dbReference type="ARBA" id="ARBA00004514"/>
    </source>
</evidence>
<dbReference type="InterPro" id="IPR015424">
    <property type="entry name" value="PyrdxlP-dep_Trfase"/>
</dbReference>
<organism evidence="13 14">
    <name type="scientific">Ditylenchus destructor</name>
    <dbReference type="NCBI Taxonomy" id="166010"/>
    <lineage>
        <taxon>Eukaryota</taxon>
        <taxon>Metazoa</taxon>
        <taxon>Ecdysozoa</taxon>
        <taxon>Nematoda</taxon>
        <taxon>Chromadorea</taxon>
        <taxon>Rhabditida</taxon>
        <taxon>Tylenchina</taxon>
        <taxon>Tylenchomorpha</taxon>
        <taxon>Sphaerularioidea</taxon>
        <taxon>Anguinidae</taxon>
        <taxon>Anguininae</taxon>
        <taxon>Ditylenchus</taxon>
    </lineage>
</organism>
<dbReference type="EMBL" id="JAKKPZ010000006">
    <property type="protein sequence ID" value="KAI1720188.1"/>
    <property type="molecule type" value="Genomic_DNA"/>
</dbReference>
<name>A0AAD4N966_9BILA</name>
<keyword evidence="13" id="KW-0032">Aminotransferase</keyword>
<dbReference type="AlphaFoldDB" id="A0AAD4N966"/>
<evidence type="ECO:0000256" key="7">
    <source>
        <dbReference type="ARBA" id="ARBA00022898"/>
    </source>
</evidence>
<evidence type="ECO:0000313" key="14">
    <source>
        <dbReference type="Proteomes" id="UP001201812"/>
    </source>
</evidence>
<evidence type="ECO:0000313" key="13">
    <source>
        <dbReference type="EMBL" id="KAI1720188.1"/>
    </source>
</evidence>
<evidence type="ECO:0000256" key="10">
    <source>
        <dbReference type="ARBA" id="ARBA00039054"/>
    </source>
</evidence>
<evidence type="ECO:0000256" key="8">
    <source>
        <dbReference type="ARBA" id="ARBA00023239"/>
    </source>
</evidence>
<dbReference type="InterPro" id="IPR015422">
    <property type="entry name" value="PyrdxlP-dep_Trfase_small"/>
</dbReference>
<dbReference type="InterPro" id="IPR015421">
    <property type="entry name" value="PyrdxlP-dep_Trfase_major"/>
</dbReference>
<dbReference type="PANTHER" id="PTHR11601:SF62">
    <property type="entry name" value="SELENOCYSTEINE LYASE"/>
    <property type="match status" value="1"/>
</dbReference>
<keyword evidence="8" id="KW-0456">Lyase</keyword>
<protein>
    <recommendedName>
        <fullName evidence="11">Selenocysteine lyase</fullName>
        <ecNumber evidence="10">4.4.1.16</ecNumber>
    </recommendedName>
</protein>
<keyword evidence="6" id="KW-0808">Transferase</keyword>
<dbReference type="Gene3D" id="1.10.260.50">
    <property type="match status" value="1"/>
</dbReference>
<evidence type="ECO:0000256" key="4">
    <source>
        <dbReference type="ARBA" id="ARBA00011738"/>
    </source>
</evidence>
<evidence type="ECO:0000259" key="12">
    <source>
        <dbReference type="Pfam" id="PF00266"/>
    </source>
</evidence>
<dbReference type="PIRSF" id="PIRSF005572">
    <property type="entry name" value="NifS"/>
    <property type="match status" value="1"/>
</dbReference>
<dbReference type="GO" id="GO:0005829">
    <property type="term" value="C:cytosol"/>
    <property type="evidence" value="ECO:0007669"/>
    <property type="project" value="UniProtKB-SubCell"/>
</dbReference>
<dbReference type="Gene3D" id="3.90.1150.10">
    <property type="entry name" value="Aspartate Aminotransferase, domain 1"/>
    <property type="match status" value="1"/>
</dbReference>
<comment type="function">
    <text evidence="9">Catalyzes the decomposition of L-selenocysteine to L-alanine and elemental selenium.</text>
</comment>
<accession>A0AAD4N966</accession>
<comment type="similarity">
    <text evidence="3">Belongs to the class-V pyridoxal-phosphate-dependent aminotransferase family.</text>
</comment>
<evidence type="ECO:0000256" key="9">
    <source>
        <dbReference type="ARBA" id="ARBA00037407"/>
    </source>
</evidence>
<evidence type="ECO:0000256" key="11">
    <source>
        <dbReference type="ARBA" id="ARBA00040554"/>
    </source>
</evidence>
<keyword evidence="7" id="KW-0663">Pyridoxal phosphate</keyword>
<comment type="subcellular location">
    <subcellularLocation>
        <location evidence="2">Cytoplasm</location>
        <location evidence="2">Cytosol</location>
    </subcellularLocation>
</comment>
<keyword evidence="5" id="KW-0963">Cytoplasm</keyword>
<evidence type="ECO:0000256" key="6">
    <source>
        <dbReference type="ARBA" id="ARBA00022679"/>
    </source>
</evidence>
<dbReference type="PANTHER" id="PTHR11601">
    <property type="entry name" value="CYSTEINE DESULFURYLASE FAMILY MEMBER"/>
    <property type="match status" value="1"/>
</dbReference>
<dbReference type="Pfam" id="PF00266">
    <property type="entry name" value="Aminotran_5"/>
    <property type="match status" value="1"/>
</dbReference>
<comment type="cofactor">
    <cofactor evidence="1">
        <name>pyridoxal 5'-phosphate</name>
        <dbReference type="ChEBI" id="CHEBI:597326"/>
    </cofactor>
</comment>
<dbReference type="EC" id="4.4.1.16" evidence="10"/>
<proteinExistence type="inferred from homology"/>
<dbReference type="InterPro" id="IPR000192">
    <property type="entry name" value="Aminotrans_V_dom"/>
</dbReference>
<feature type="domain" description="Aminotransferase class V" evidence="12">
    <location>
        <begin position="4"/>
        <end position="382"/>
    </location>
</feature>
<dbReference type="GO" id="GO:0009000">
    <property type="term" value="F:selenocysteine lyase activity"/>
    <property type="evidence" value="ECO:0007669"/>
    <property type="project" value="UniProtKB-EC"/>
</dbReference>
<dbReference type="Proteomes" id="UP001201812">
    <property type="component" value="Unassembled WGS sequence"/>
</dbReference>
<gene>
    <name evidence="13" type="ORF">DdX_05564</name>
</gene>
<keyword evidence="14" id="KW-1185">Reference proteome</keyword>
<evidence type="ECO:0000256" key="1">
    <source>
        <dbReference type="ARBA" id="ARBA00001933"/>
    </source>
</evidence>
<sequence>MPCTYLDNNATTPLSDSVKQTIVDALDIWGNPSAQNEPGRKAKELVENARQKLSAAFNVLPQNVVFTSGGTEANNLCITSVVNYFKQIHRASHENENKLKVISSAMEHPSVLAMLEAMSRREEIDLMLCSIEPTIGEVMFLQDVKATPAPVIVSIMLANGETGVIQPIADLAEMIQQASNKNVFFHVDASQAVGKMKVDVAKLGADAVTIVGHKFYGPKIGALLLGNDRSREIFQHFPLSYGGGQEMGMRSGTENVPMIAGLGVAAKLVQEHVLEYQNTMLSTRNFFEKTLKLRFGPDVVINFEDSERLCNTSSVCFPNYHGTANDILAKCTTFVASTGAACHSDYEGPSPNLLACGLSEHNALRTIRYSIGRYTTVEDIVRVVNELVTVVLDKR</sequence>
<dbReference type="InterPro" id="IPR016454">
    <property type="entry name" value="Cysteine_dSase"/>
</dbReference>
<reference evidence="13" key="1">
    <citation type="submission" date="2022-01" db="EMBL/GenBank/DDBJ databases">
        <title>Genome Sequence Resource for Two Populations of Ditylenchus destructor, the Migratory Endoparasitic Phytonematode.</title>
        <authorList>
            <person name="Zhang H."/>
            <person name="Lin R."/>
            <person name="Xie B."/>
        </authorList>
    </citation>
    <scope>NUCLEOTIDE SEQUENCE</scope>
    <source>
        <strain evidence="13">BazhouSP</strain>
    </source>
</reference>
<dbReference type="Gene3D" id="3.40.640.10">
    <property type="entry name" value="Type I PLP-dependent aspartate aminotransferase-like (Major domain)"/>
    <property type="match status" value="1"/>
</dbReference>
<comment type="caution">
    <text evidence="13">The sequence shown here is derived from an EMBL/GenBank/DDBJ whole genome shotgun (WGS) entry which is preliminary data.</text>
</comment>